<gene>
    <name evidence="1" type="ORF">E2C01_024550</name>
</gene>
<name>A0A5B7ED07_PORTR</name>
<dbReference type="Proteomes" id="UP000324222">
    <property type="component" value="Unassembled WGS sequence"/>
</dbReference>
<evidence type="ECO:0000313" key="2">
    <source>
        <dbReference type="Proteomes" id="UP000324222"/>
    </source>
</evidence>
<comment type="caution">
    <text evidence="1">The sequence shown here is derived from an EMBL/GenBank/DDBJ whole genome shotgun (WGS) entry which is preliminary data.</text>
</comment>
<protein>
    <submittedName>
        <fullName evidence="1">Uncharacterized protein</fullName>
    </submittedName>
</protein>
<organism evidence="1 2">
    <name type="scientific">Portunus trituberculatus</name>
    <name type="common">Swimming crab</name>
    <name type="synonym">Neptunus trituberculatus</name>
    <dbReference type="NCBI Taxonomy" id="210409"/>
    <lineage>
        <taxon>Eukaryota</taxon>
        <taxon>Metazoa</taxon>
        <taxon>Ecdysozoa</taxon>
        <taxon>Arthropoda</taxon>
        <taxon>Crustacea</taxon>
        <taxon>Multicrustacea</taxon>
        <taxon>Malacostraca</taxon>
        <taxon>Eumalacostraca</taxon>
        <taxon>Eucarida</taxon>
        <taxon>Decapoda</taxon>
        <taxon>Pleocyemata</taxon>
        <taxon>Brachyura</taxon>
        <taxon>Eubrachyura</taxon>
        <taxon>Portunoidea</taxon>
        <taxon>Portunidae</taxon>
        <taxon>Portuninae</taxon>
        <taxon>Portunus</taxon>
    </lineage>
</organism>
<dbReference type="EMBL" id="VSRR010002403">
    <property type="protein sequence ID" value="MPC31265.1"/>
    <property type="molecule type" value="Genomic_DNA"/>
</dbReference>
<dbReference type="AlphaFoldDB" id="A0A5B7ED07"/>
<sequence length="148" mass="16077">MNSGDKQTGREHLIIIFEVQTLNKDEQLSNNDQLPGRASSSSSSYQEQANSTLNYSTSQVVVSHNLENCLVVYSVAQAVLRGGRSLSSTIIRAFSALASLPESPSSRESNLNQIWVSGMAAGDEIFAELQAEYSFHVKCSCLVLWSSG</sequence>
<evidence type="ECO:0000313" key="1">
    <source>
        <dbReference type="EMBL" id="MPC31265.1"/>
    </source>
</evidence>
<proteinExistence type="predicted"/>
<accession>A0A5B7ED07</accession>
<reference evidence="1 2" key="1">
    <citation type="submission" date="2019-05" db="EMBL/GenBank/DDBJ databases">
        <title>Another draft genome of Portunus trituberculatus and its Hox gene families provides insights of decapod evolution.</title>
        <authorList>
            <person name="Jeong J.-H."/>
            <person name="Song I."/>
            <person name="Kim S."/>
            <person name="Choi T."/>
            <person name="Kim D."/>
            <person name="Ryu S."/>
            <person name="Kim W."/>
        </authorList>
    </citation>
    <scope>NUCLEOTIDE SEQUENCE [LARGE SCALE GENOMIC DNA]</scope>
    <source>
        <tissue evidence="1">Muscle</tissue>
    </source>
</reference>
<keyword evidence="2" id="KW-1185">Reference proteome</keyword>